<dbReference type="PANTHER" id="PTHR42801">
    <property type="entry name" value="THIOREDOXIN-DEPENDENT PEROXIDE REDUCTASE"/>
    <property type="match status" value="1"/>
</dbReference>
<gene>
    <name evidence="13" type="ORF">HHU12_18205</name>
</gene>
<dbReference type="GO" id="GO:0005737">
    <property type="term" value="C:cytoplasm"/>
    <property type="evidence" value="ECO:0007669"/>
    <property type="project" value="TreeGrafter"/>
</dbReference>
<reference evidence="13 14" key="1">
    <citation type="submission" date="2020-04" db="EMBL/GenBank/DDBJ databases">
        <title>Flammeovirga sp. SR4, a novel species isolated from seawater.</title>
        <authorList>
            <person name="Wang X."/>
        </authorList>
    </citation>
    <scope>NUCLEOTIDE SEQUENCE [LARGE SCALE GENOMIC DNA]</scope>
    <source>
        <strain evidence="13 14">ATCC 23126</strain>
    </source>
</reference>
<keyword evidence="6" id="KW-1015">Disulfide bond</keyword>
<dbReference type="RefSeq" id="WP_169658164.1">
    <property type="nucleotide sequence ID" value="NZ_JABANE010000051.1"/>
</dbReference>
<dbReference type="Gene3D" id="3.40.30.10">
    <property type="entry name" value="Glutaredoxin"/>
    <property type="match status" value="1"/>
</dbReference>
<protein>
    <recommendedName>
        <fullName evidence="2">thioredoxin-dependent peroxiredoxin</fullName>
        <ecNumber evidence="2">1.11.1.24</ecNumber>
    </recommendedName>
    <alternativeName>
        <fullName evidence="8">Thioredoxin peroxidase</fullName>
    </alternativeName>
    <alternativeName>
        <fullName evidence="10">Thioredoxin-dependent peroxiredoxin Bcp</fullName>
    </alternativeName>
</protein>
<evidence type="ECO:0000256" key="5">
    <source>
        <dbReference type="ARBA" id="ARBA00023002"/>
    </source>
</evidence>
<comment type="function">
    <text evidence="1">Thiol-specific peroxidase that catalyzes the reduction of hydrogen peroxide and organic hydroperoxides to water and alcohols, respectively. Plays a role in cell protection against oxidative stress by detoxifying peroxides and as sensor of hydrogen peroxide-mediated signaling events.</text>
</comment>
<dbReference type="GO" id="GO:0034599">
    <property type="term" value="P:cellular response to oxidative stress"/>
    <property type="evidence" value="ECO:0007669"/>
    <property type="project" value="TreeGrafter"/>
</dbReference>
<dbReference type="GO" id="GO:0008379">
    <property type="term" value="F:thioredoxin peroxidase activity"/>
    <property type="evidence" value="ECO:0007669"/>
    <property type="project" value="TreeGrafter"/>
</dbReference>
<evidence type="ECO:0000256" key="10">
    <source>
        <dbReference type="ARBA" id="ARBA00042639"/>
    </source>
</evidence>
<sequence length="222" mass="25052">MLNFQIYFPNLNPNLLFKTVLIFFLGILSFNTSAQKVPGNASDISPLLIGEYIPKDIILRDVEGNEVNLKKEMNKKPTILIFYRGGWCPYCNRQLSGLGEVSDYLVSIGYQIIAISPDTPEHLSLTYDKHMMNYSLLSDSDMTAAKSFGLAFELNDKEFSKYSNMGMDIVMTTGGKHRMLPVPAVFFVRQNGEINFEYINPNFKKRISSSLLITAAETMSSE</sequence>
<evidence type="ECO:0000256" key="7">
    <source>
        <dbReference type="ARBA" id="ARBA00023284"/>
    </source>
</evidence>
<evidence type="ECO:0000259" key="12">
    <source>
        <dbReference type="PROSITE" id="PS51352"/>
    </source>
</evidence>
<dbReference type="CDD" id="cd02970">
    <property type="entry name" value="PRX_like2"/>
    <property type="match status" value="1"/>
</dbReference>
<dbReference type="InterPro" id="IPR000866">
    <property type="entry name" value="AhpC/TSA"/>
</dbReference>
<feature type="domain" description="Thioredoxin" evidence="12">
    <location>
        <begin position="47"/>
        <end position="221"/>
    </location>
</feature>
<keyword evidence="14" id="KW-1185">Reference proteome</keyword>
<name>A0A7X9XAQ3_9BACT</name>
<evidence type="ECO:0000256" key="3">
    <source>
        <dbReference type="ARBA" id="ARBA00022559"/>
    </source>
</evidence>
<proteinExistence type="inferred from homology"/>
<keyword evidence="4" id="KW-0049">Antioxidant</keyword>
<keyword evidence="3" id="KW-0575">Peroxidase</keyword>
<dbReference type="PROSITE" id="PS51352">
    <property type="entry name" value="THIOREDOXIN_2"/>
    <property type="match status" value="1"/>
</dbReference>
<evidence type="ECO:0000256" key="1">
    <source>
        <dbReference type="ARBA" id="ARBA00003330"/>
    </source>
</evidence>
<dbReference type="Pfam" id="PF00578">
    <property type="entry name" value="AhpC-TSA"/>
    <property type="match status" value="1"/>
</dbReference>
<evidence type="ECO:0000256" key="6">
    <source>
        <dbReference type="ARBA" id="ARBA00023157"/>
    </source>
</evidence>
<evidence type="ECO:0000256" key="4">
    <source>
        <dbReference type="ARBA" id="ARBA00022862"/>
    </source>
</evidence>
<dbReference type="Proteomes" id="UP000576082">
    <property type="component" value="Unassembled WGS sequence"/>
</dbReference>
<dbReference type="InterPro" id="IPR036249">
    <property type="entry name" value="Thioredoxin-like_sf"/>
</dbReference>
<comment type="similarity">
    <text evidence="9">Belongs to the peroxiredoxin family. BCP/PrxQ subfamily.</text>
</comment>
<dbReference type="GO" id="GO:0045454">
    <property type="term" value="P:cell redox homeostasis"/>
    <property type="evidence" value="ECO:0007669"/>
    <property type="project" value="TreeGrafter"/>
</dbReference>
<dbReference type="InterPro" id="IPR013766">
    <property type="entry name" value="Thioredoxin_domain"/>
</dbReference>
<evidence type="ECO:0000313" key="14">
    <source>
        <dbReference type="Proteomes" id="UP000576082"/>
    </source>
</evidence>
<dbReference type="EC" id="1.11.1.24" evidence="2"/>
<evidence type="ECO:0000256" key="9">
    <source>
        <dbReference type="ARBA" id="ARBA00038489"/>
    </source>
</evidence>
<organism evidence="13 14">
    <name type="scientific">Flammeovirga aprica JL-4</name>
    <dbReference type="NCBI Taxonomy" id="694437"/>
    <lineage>
        <taxon>Bacteria</taxon>
        <taxon>Pseudomonadati</taxon>
        <taxon>Bacteroidota</taxon>
        <taxon>Cytophagia</taxon>
        <taxon>Cytophagales</taxon>
        <taxon>Flammeovirgaceae</taxon>
        <taxon>Flammeovirga</taxon>
    </lineage>
</organism>
<evidence type="ECO:0000313" key="13">
    <source>
        <dbReference type="EMBL" id="NME69912.1"/>
    </source>
</evidence>
<dbReference type="SUPFAM" id="SSF52833">
    <property type="entry name" value="Thioredoxin-like"/>
    <property type="match status" value="1"/>
</dbReference>
<keyword evidence="7" id="KW-0676">Redox-active center</keyword>
<dbReference type="InterPro" id="IPR050924">
    <property type="entry name" value="Peroxiredoxin_BCP/PrxQ"/>
</dbReference>
<evidence type="ECO:0000256" key="11">
    <source>
        <dbReference type="ARBA" id="ARBA00049091"/>
    </source>
</evidence>
<dbReference type="EMBL" id="JABANE010000051">
    <property type="protein sequence ID" value="NME69912.1"/>
    <property type="molecule type" value="Genomic_DNA"/>
</dbReference>
<comment type="catalytic activity">
    <reaction evidence="11">
        <text>a hydroperoxide + [thioredoxin]-dithiol = an alcohol + [thioredoxin]-disulfide + H2O</text>
        <dbReference type="Rhea" id="RHEA:62620"/>
        <dbReference type="Rhea" id="RHEA-COMP:10698"/>
        <dbReference type="Rhea" id="RHEA-COMP:10700"/>
        <dbReference type="ChEBI" id="CHEBI:15377"/>
        <dbReference type="ChEBI" id="CHEBI:29950"/>
        <dbReference type="ChEBI" id="CHEBI:30879"/>
        <dbReference type="ChEBI" id="CHEBI:35924"/>
        <dbReference type="ChEBI" id="CHEBI:50058"/>
        <dbReference type="EC" id="1.11.1.24"/>
    </reaction>
</comment>
<evidence type="ECO:0000256" key="2">
    <source>
        <dbReference type="ARBA" id="ARBA00013017"/>
    </source>
</evidence>
<accession>A0A7X9XAQ3</accession>
<dbReference type="AlphaFoldDB" id="A0A7X9XAQ3"/>
<comment type="caution">
    <text evidence="13">The sequence shown here is derived from an EMBL/GenBank/DDBJ whole genome shotgun (WGS) entry which is preliminary data.</text>
</comment>
<dbReference type="PANTHER" id="PTHR42801:SF7">
    <property type="entry name" value="SLL1159 PROTEIN"/>
    <property type="match status" value="1"/>
</dbReference>
<evidence type="ECO:0000256" key="8">
    <source>
        <dbReference type="ARBA" id="ARBA00032824"/>
    </source>
</evidence>
<keyword evidence="5" id="KW-0560">Oxidoreductase</keyword>